<reference evidence="1" key="1">
    <citation type="submission" date="2015-05" db="UniProtKB">
        <authorList>
            <consortium name="EnsemblMetazoa"/>
        </authorList>
    </citation>
    <scope>IDENTIFICATION</scope>
</reference>
<dbReference type="InParanoid" id="T1HRB5"/>
<evidence type="ECO:0000313" key="1">
    <source>
        <dbReference type="EnsemblMetazoa" id="RPRC006585-PA"/>
    </source>
</evidence>
<dbReference type="HOGENOM" id="CLU_2253334_0_0_1"/>
<evidence type="ECO:0000313" key="2">
    <source>
        <dbReference type="Proteomes" id="UP000015103"/>
    </source>
</evidence>
<sequence length="104" mass="11651">MLDGYGLLVSWFMLASLVKVTADTRTDKQDRVMMDTLFVATLSRVPKHKGEQQTCQGVVLFGYAEHFTMAHWVTEINDPLLGEDFADMNHSQDLASEVLVTCLA</sequence>
<name>T1HRB5_RHOPR</name>
<dbReference type="EMBL" id="ACPB03023899">
    <property type="status" value="NOT_ANNOTATED_CDS"/>
    <property type="molecule type" value="Genomic_DNA"/>
</dbReference>
<accession>T1HRB5</accession>
<dbReference type="EnsemblMetazoa" id="RPRC006585-RA">
    <property type="protein sequence ID" value="RPRC006585-PA"/>
    <property type="gene ID" value="RPRC006585"/>
</dbReference>
<keyword evidence="2" id="KW-1185">Reference proteome</keyword>
<dbReference type="AlphaFoldDB" id="T1HRB5"/>
<organism evidence="1 2">
    <name type="scientific">Rhodnius prolixus</name>
    <name type="common">Triatomid bug</name>
    <dbReference type="NCBI Taxonomy" id="13249"/>
    <lineage>
        <taxon>Eukaryota</taxon>
        <taxon>Metazoa</taxon>
        <taxon>Ecdysozoa</taxon>
        <taxon>Arthropoda</taxon>
        <taxon>Hexapoda</taxon>
        <taxon>Insecta</taxon>
        <taxon>Pterygota</taxon>
        <taxon>Neoptera</taxon>
        <taxon>Paraneoptera</taxon>
        <taxon>Hemiptera</taxon>
        <taxon>Heteroptera</taxon>
        <taxon>Panheteroptera</taxon>
        <taxon>Cimicomorpha</taxon>
        <taxon>Reduviidae</taxon>
        <taxon>Triatominae</taxon>
        <taxon>Rhodnius</taxon>
    </lineage>
</organism>
<dbReference type="VEuPathDB" id="VectorBase:RPRC006585"/>
<protein>
    <submittedName>
        <fullName evidence="1">Uncharacterized protein</fullName>
    </submittedName>
</protein>
<proteinExistence type="predicted"/>
<dbReference type="Proteomes" id="UP000015103">
    <property type="component" value="Unassembled WGS sequence"/>
</dbReference>